<dbReference type="EMBL" id="CXST01000002">
    <property type="protein sequence ID" value="CTQ45769.1"/>
    <property type="molecule type" value="Genomic_DNA"/>
</dbReference>
<dbReference type="Gene3D" id="3.30.2000.20">
    <property type="match status" value="1"/>
</dbReference>
<dbReference type="Pfam" id="PF13554">
    <property type="entry name" value="Phage_tail_terminator_5"/>
    <property type="match status" value="1"/>
</dbReference>
<evidence type="ECO:0000313" key="1">
    <source>
        <dbReference type="EMBL" id="CTQ45769.1"/>
    </source>
</evidence>
<dbReference type="AlphaFoldDB" id="A0A0M6Y8N0"/>
<organism evidence="1 2">
    <name type="scientific">Roseibium aggregatum</name>
    <dbReference type="NCBI Taxonomy" id="187304"/>
    <lineage>
        <taxon>Bacteria</taxon>
        <taxon>Pseudomonadati</taxon>
        <taxon>Pseudomonadota</taxon>
        <taxon>Alphaproteobacteria</taxon>
        <taxon>Hyphomicrobiales</taxon>
        <taxon>Stappiaceae</taxon>
        <taxon>Roseibium</taxon>
    </lineage>
</organism>
<accession>A0A0M6Y8N0</accession>
<proteinExistence type="predicted"/>
<dbReference type="Proteomes" id="UP000048926">
    <property type="component" value="Unassembled WGS sequence"/>
</dbReference>
<evidence type="ECO:0008006" key="3">
    <source>
        <dbReference type="Google" id="ProtNLM"/>
    </source>
</evidence>
<sequence length="135" mass="15196">MSVATIRREIEGVFGDEFPSAYPNVAITYENTGFDHDPESFWLRLTIRTNEPRRQDIGASKGLYLTTGVALFQIFVPVGQGTGEGLEIADAIDDIFRARETEHIRFRASTAIPVGVSNSWYQVNVSVPFRAYFFK</sequence>
<name>A0A0M6Y8N0_9HYPH</name>
<dbReference type="InterPro" id="IPR025395">
    <property type="entry name" value="Phage_tail_terminator-like"/>
</dbReference>
<evidence type="ECO:0000313" key="2">
    <source>
        <dbReference type="Proteomes" id="UP000048926"/>
    </source>
</evidence>
<gene>
    <name evidence="1" type="ORF">LAL4801_04224</name>
</gene>
<reference evidence="2" key="1">
    <citation type="submission" date="2015-07" db="EMBL/GenBank/DDBJ databases">
        <authorList>
            <person name="Rodrigo-Torres Lidia"/>
            <person name="Arahal R.David."/>
        </authorList>
    </citation>
    <scope>NUCLEOTIDE SEQUENCE [LARGE SCALE GENOMIC DNA]</scope>
    <source>
        <strain evidence="2">CECT 4801</strain>
    </source>
</reference>
<dbReference type="RefSeq" id="WP_055659008.1">
    <property type="nucleotide sequence ID" value="NZ_CXST01000002.1"/>
</dbReference>
<keyword evidence="2" id="KW-1185">Reference proteome</keyword>
<protein>
    <recommendedName>
        <fullName evidence="3">Gp37 protein</fullName>
    </recommendedName>
</protein>